<dbReference type="Pfam" id="PF00476">
    <property type="entry name" value="DNA_pol_A"/>
    <property type="match status" value="1"/>
</dbReference>
<evidence type="ECO:0000256" key="3">
    <source>
        <dbReference type="ARBA" id="ARBA00022695"/>
    </source>
</evidence>
<dbReference type="GO" id="GO:0097681">
    <property type="term" value="P:double-strand break repair via alternative nonhomologous end joining"/>
    <property type="evidence" value="ECO:0007669"/>
    <property type="project" value="TreeGrafter"/>
</dbReference>
<evidence type="ECO:0000259" key="10">
    <source>
        <dbReference type="PROSITE" id="PS51194"/>
    </source>
</evidence>
<feature type="domain" description="Helicase ATP-binding" evidence="9">
    <location>
        <begin position="45"/>
        <end position="254"/>
    </location>
</feature>
<comment type="catalytic activity">
    <reaction evidence="7">
        <text>DNA(n) + a 2'-deoxyribonucleoside 5'-triphosphate = DNA(n+1) + diphosphate</text>
        <dbReference type="Rhea" id="RHEA:22508"/>
        <dbReference type="Rhea" id="RHEA-COMP:17339"/>
        <dbReference type="Rhea" id="RHEA-COMP:17340"/>
        <dbReference type="ChEBI" id="CHEBI:33019"/>
        <dbReference type="ChEBI" id="CHEBI:61560"/>
        <dbReference type="ChEBI" id="CHEBI:173112"/>
        <dbReference type="EC" id="2.7.7.7"/>
    </reaction>
</comment>
<dbReference type="InterPro" id="IPR019760">
    <property type="entry name" value="DNA-dir_DNA_pol_A_CS"/>
</dbReference>
<dbReference type="CDD" id="cd08638">
    <property type="entry name" value="DNA_pol_A_theta"/>
    <property type="match status" value="1"/>
</dbReference>
<evidence type="ECO:0000256" key="7">
    <source>
        <dbReference type="ARBA" id="ARBA00049244"/>
    </source>
</evidence>
<dbReference type="PROSITE" id="PS51192">
    <property type="entry name" value="HELICASE_ATP_BIND_1"/>
    <property type="match status" value="1"/>
</dbReference>
<evidence type="ECO:0000256" key="6">
    <source>
        <dbReference type="ARBA" id="ARBA00022932"/>
    </source>
</evidence>
<dbReference type="Pfam" id="PF00271">
    <property type="entry name" value="Helicase_C"/>
    <property type="match status" value="1"/>
</dbReference>
<dbReference type="PROSITE" id="PS51194">
    <property type="entry name" value="HELICASE_CTER"/>
    <property type="match status" value="1"/>
</dbReference>
<dbReference type="SUPFAM" id="SSF158702">
    <property type="entry name" value="Sec63 N-terminal domain-like"/>
    <property type="match status" value="1"/>
</dbReference>
<evidence type="ECO:0000256" key="1">
    <source>
        <dbReference type="ARBA" id="ARBA00012417"/>
    </source>
</evidence>
<evidence type="ECO:0000313" key="11">
    <source>
        <dbReference type="EMBL" id="OON19792.1"/>
    </source>
</evidence>
<evidence type="ECO:0000256" key="4">
    <source>
        <dbReference type="ARBA" id="ARBA00022741"/>
    </source>
</evidence>
<keyword evidence="12" id="KW-1185">Reference proteome</keyword>
<keyword evidence="5" id="KW-0067">ATP-binding</keyword>
<dbReference type="Gene3D" id="3.40.50.300">
    <property type="entry name" value="P-loop containing nucleotide triphosphate hydrolases"/>
    <property type="match status" value="2"/>
</dbReference>
<dbReference type="InterPro" id="IPR002298">
    <property type="entry name" value="DNA_polymerase_A"/>
</dbReference>
<dbReference type="Gene3D" id="1.10.3380.20">
    <property type="match status" value="1"/>
</dbReference>
<dbReference type="Pfam" id="PF00270">
    <property type="entry name" value="DEAD"/>
    <property type="match status" value="1"/>
</dbReference>
<feature type="region of interest" description="Disordered" evidence="8">
    <location>
        <begin position="1045"/>
        <end position="1133"/>
    </location>
</feature>
<dbReference type="GO" id="GO:0003677">
    <property type="term" value="F:DNA binding"/>
    <property type="evidence" value="ECO:0007669"/>
    <property type="project" value="InterPro"/>
</dbReference>
<keyword evidence="4" id="KW-0547">Nucleotide-binding</keyword>
<dbReference type="SMART" id="SM00490">
    <property type="entry name" value="HELICc"/>
    <property type="match status" value="1"/>
</dbReference>
<dbReference type="Pfam" id="PF21099">
    <property type="entry name" value="POLQ_helical"/>
    <property type="match status" value="1"/>
</dbReference>
<keyword evidence="2" id="KW-0808">Transferase</keyword>
<proteinExistence type="predicted"/>
<dbReference type="Gene3D" id="1.10.150.20">
    <property type="entry name" value="5' to 3' exonuclease, C-terminal subdomain"/>
    <property type="match status" value="1"/>
</dbReference>
<dbReference type="InterPro" id="IPR027417">
    <property type="entry name" value="P-loop_NTPase"/>
</dbReference>
<feature type="region of interest" description="Disordered" evidence="8">
    <location>
        <begin position="284"/>
        <end position="305"/>
    </location>
</feature>
<dbReference type="PROSITE" id="PS00447">
    <property type="entry name" value="DNA_POLYMERASE_A"/>
    <property type="match status" value="1"/>
</dbReference>
<dbReference type="CDD" id="cd18026">
    <property type="entry name" value="DEXHc_POLQ-like"/>
    <property type="match status" value="1"/>
</dbReference>
<feature type="region of interest" description="Disordered" evidence="8">
    <location>
        <begin position="607"/>
        <end position="630"/>
    </location>
</feature>
<dbReference type="PANTHER" id="PTHR10133">
    <property type="entry name" value="DNA POLYMERASE I"/>
    <property type="match status" value="1"/>
</dbReference>
<feature type="compositionally biased region" description="Polar residues" evidence="8">
    <location>
        <begin position="1047"/>
        <end position="1074"/>
    </location>
</feature>
<dbReference type="InterPro" id="IPR048960">
    <property type="entry name" value="POLQ-like_helical"/>
</dbReference>
<dbReference type="InterPro" id="IPR011545">
    <property type="entry name" value="DEAD/DEAH_box_helicase_dom"/>
</dbReference>
<dbReference type="InterPro" id="IPR043502">
    <property type="entry name" value="DNA/RNA_pol_sf"/>
</dbReference>
<protein>
    <recommendedName>
        <fullName evidence="1">DNA-directed DNA polymerase</fullName>
        <ecNumber evidence="1">2.7.7.7</ecNumber>
    </recommendedName>
</protein>
<dbReference type="EC" id="2.7.7.7" evidence="1"/>
<dbReference type="SUPFAM" id="SSF56672">
    <property type="entry name" value="DNA/RNA polymerases"/>
    <property type="match status" value="1"/>
</dbReference>
<dbReference type="Proteomes" id="UP000243686">
    <property type="component" value="Unassembled WGS sequence"/>
</dbReference>
<evidence type="ECO:0000259" key="9">
    <source>
        <dbReference type="PROSITE" id="PS51192"/>
    </source>
</evidence>
<dbReference type="PANTHER" id="PTHR10133:SF62">
    <property type="entry name" value="DNA POLYMERASE THETA"/>
    <property type="match status" value="1"/>
</dbReference>
<name>A0A1S8WZ80_OPIVI</name>
<dbReference type="InterPro" id="IPR014001">
    <property type="entry name" value="Helicase_ATP-bd"/>
</dbReference>
<dbReference type="SMART" id="SM00482">
    <property type="entry name" value="POLAc"/>
    <property type="match status" value="1"/>
</dbReference>
<dbReference type="GO" id="GO:0006261">
    <property type="term" value="P:DNA-templated DNA replication"/>
    <property type="evidence" value="ECO:0007669"/>
    <property type="project" value="InterPro"/>
</dbReference>
<reference evidence="11 12" key="1">
    <citation type="submission" date="2015-03" db="EMBL/GenBank/DDBJ databases">
        <title>Draft genome of the nematode, Opisthorchis viverrini.</title>
        <authorList>
            <person name="Mitreva M."/>
        </authorList>
    </citation>
    <scope>NUCLEOTIDE SEQUENCE [LARGE SCALE GENOMIC DNA]</scope>
    <source>
        <strain evidence="11">Khon Kaen</strain>
    </source>
</reference>
<feature type="domain" description="Helicase C-terminal" evidence="10">
    <location>
        <begin position="315"/>
        <end position="545"/>
    </location>
</feature>
<evidence type="ECO:0000256" key="2">
    <source>
        <dbReference type="ARBA" id="ARBA00022679"/>
    </source>
</evidence>
<feature type="region of interest" description="Disordered" evidence="8">
    <location>
        <begin position="637"/>
        <end position="656"/>
    </location>
</feature>
<dbReference type="EMBL" id="KV893049">
    <property type="protein sequence ID" value="OON19792.1"/>
    <property type="molecule type" value="Genomic_DNA"/>
</dbReference>
<dbReference type="InterPro" id="IPR046931">
    <property type="entry name" value="HTH_61"/>
</dbReference>
<organism evidence="11 12">
    <name type="scientific">Opisthorchis viverrini</name>
    <name type="common">Southeast Asian liver fluke</name>
    <dbReference type="NCBI Taxonomy" id="6198"/>
    <lineage>
        <taxon>Eukaryota</taxon>
        <taxon>Metazoa</taxon>
        <taxon>Spiralia</taxon>
        <taxon>Lophotrochozoa</taxon>
        <taxon>Platyhelminthes</taxon>
        <taxon>Trematoda</taxon>
        <taxon>Digenea</taxon>
        <taxon>Opisthorchiida</taxon>
        <taxon>Opisthorchiata</taxon>
        <taxon>Opisthorchiidae</taxon>
        <taxon>Opisthorchis</taxon>
    </lineage>
</organism>
<dbReference type="PRINTS" id="PR00868">
    <property type="entry name" value="DNAPOLI"/>
</dbReference>
<dbReference type="SUPFAM" id="SSF52540">
    <property type="entry name" value="P-loop containing nucleoside triphosphate hydrolases"/>
    <property type="match status" value="1"/>
</dbReference>
<dbReference type="SMART" id="SM00487">
    <property type="entry name" value="DEXDc"/>
    <property type="match status" value="1"/>
</dbReference>
<accession>A0A1S8WZ80</accession>
<dbReference type="GO" id="GO:0003887">
    <property type="term" value="F:DNA-directed DNA polymerase activity"/>
    <property type="evidence" value="ECO:0007669"/>
    <property type="project" value="UniProtKB-KW"/>
</dbReference>
<dbReference type="Pfam" id="PF20470">
    <property type="entry name" value="HTH_61"/>
    <property type="match status" value="1"/>
</dbReference>
<dbReference type="GO" id="GO:0005524">
    <property type="term" value="F:ATP binding"/>
    <property type="evidence" value="ECO:0007669"/>
    <property type="project" value="UniProtKB-KW"/>
</dbReference>
<dbReference type="InterPro" id="IPR001650">
    <property type="entry name" value="Helicase_C-like"/>
</dbReference>
<keyword evidence="6 11" id="KW-0239">DNA-directed DNA polymerase</keyword>
<gene>
    <name evidence="11" type="ORF">X801_04335</name>
</gene>
<evidence type="ECO:0000256" key="5">
    <source>
        <dbReference type="ARBA" id="ARBA00022840"/>
    </source>
</evidence>
<sequence>MELRPGPFVGVSDNALFVPPTVFSVYTDLGINFVFSWQGDCLRIPGVLDGTRNLVYSAPTSAGKTLVAEIILMKHVLETTSKALVILPFVSVSREKLFYLQKLYTGLGVRVGGFMAGQSPPGGLSTVNVAVCTIEKANSMVNRLVEEGRLDELEQPFSFLTVSRIGLVIVDELHLIGDTHRGYLLELLLTKLLVHSRRVRQESQVDSSLFCSQSPLATQLTRKFKGVQIVGMSATLPNLELLGDWLDAAVYTTTFRPVPLTELVFSRDSRTSVNHAYLVARSDSPQSHHALRSGSNPGSERLQPVSTPLLDSQLSAEAHLTSVDEDGVFSLCLDTLLTGHGVLVFCPTKQWCEQLADSMAKHIFTITQSYFLAKEDENTRPPQTDGKDDITMTTPGGIESIAFRLAARLDRSGLMGCVERLRQCPAGLDPSLARCLGYAVAFHHAEREVVEKGFRSGIIRILVATSTLSSGVNLPARRVIIRTPLFHGKILDYLCYKQMAGRAGRQGVDTSGQSILLCKPRDLPRVRQLISTGMPPVHSCLMDAFGGSAESTFKRALLEQLKGSVQSALTLCSIFYSPKVIANGFIVNVAEARHYLSSTLMAKALSTATSQEDPSPARQPRRRSLRLSQTKGAITSVEASQVSPEVPQKLSKSPWRRDPTLSKADRILNLCLSQLCDHDLIVINRCANIDCTQCHTAKSSNHLKTQIIPNCYQLKPTALGRAVLSSSLGPTHGLVVFEELDKAQRSLALDTDLHLIYLLTPVYLDVGAGLDWFRYLEHYQSLSPADRRVADLIGIEERFITRCAAGASTTSNTNTRQGASASNSERVALHRRFYTALTLYRLVCEDGLGTVAEQFGVNRGLLQSLQQQASTYAGMVTIFCNRLGWIHLERLLAGFQSRLFYGVAEELVDLVRLLPLVNAQRARALYAGGYTSVSAVANAKPRDLSRLLQRTIPFQRCGWSRWLATVELNNLSDNAFFDLLYFIAVSVIHSGELSAHGVLQRQTIMLDDGRYVDEEEAAPLIVQKAQNLLQQDLVAVYGTHIAMLPPTNETRSSSQSSVCTNKTDASPNQSQCPSSVAVMRTSLTTNSEKRSPSPPFISNELTEKPVLSPRRALSEPGVPQLKRCRSSPAGRSEVSSKIIFDRQIEPGFIDLSPTPKQPLTNNTQAVDIAAPQIADPTFISQDESFVLTTQLVAIVDSRSSSSVDIPLTVSQPVHDQLDSHIPISRINQTDIEMNDTLTLSMLDNALDFGNVSLRESVSRTSDEVTLPNAVGTDNHSEKPLCSASTEASSRCPPCIPTVQHVSEIDLSVELHTGVLIEINWFSPGTFIWSIFVTVRFSAHLNIHTLLFPRPVDCGIPDSQTLSPYCSRILENAVLPTAVTRLNDMLRSTSESVFNIVEVTRTEPLWHTFVGDFIEWIRRFDKCSSHLSSIAVQPCWMMGSPDLSILPNAPIPCTWLSGPAGHPSVGGGVDLNSNKHPLALTLTGLAVSSQLLLPNTVFWIELDSSGKLTVCFRPSILKSDGSSVRKLSQHLPSASDPQKVQRALCLDGLRSIFTHLAQSRMMLVAWDAKWWFRVARDLLGFGHLSVFDPATAGWLRDPDQGRPLLSSEVLRLNPNMQELIEQLRLSGFNTDWSNLVPADSKEPSSICPPNRMVVLNGPFGLSQHISIAATHCYLLAQWTDPDLFCMTEVPEILLQLELPCQALLARVESTGFVLDLDLLQSCRDDLLRHAQLLERVLFARLRLPHLTDPTDHVAAKKRSRVALLTGGRSQSRSPIYPRVTNSLLTRLSGLHPLPSVIIQWRHISCLLTKTFGGLMSACEIHADRFLVDQKTTTPGRISPTYDVYTATGRIVSCFPNIQAVPKDIVIDYTQIHTRKPPSVIRPRRAFQACSGGILVSADFCQLELRLLAHFSRDTDLLKLLSIDGSVDGTDSSLPPPPEQDAFRKLAAHWLRLSSTHEVSSNQRQQAKQICYALIYGMGVQGLASQLNVPEATAQRLMDSFMYSYPGIQRFISDTIQSAHRLGYVSTLRGRLRLLPALGDKESGNSHAQPQLTVPLLVRNGPLQTQQYYSIAKAERQAVNTVIQGSAAEIAKAAMLEVDEVLMSNDWHDNCRLVLHEHDELVYEVVPASLGPVLGSLIRHTLARTSQTHGLSVPLPVKLTAGRNWSELEEVLWPNS</sequence>
<keyword evidence="3" id="KW-0548">Nucleotidyltransferase</keyword>
<evidence type="ECO:0000313" key="12">
    <source>
        <dbReference type="Proteomes" id="UP000243686"/>
    </source>
</evidence>
<dbReference type="Gene3D" id="3.30.70.370">
    <property type="match status" value="1"/>
</dbReference>
<dbReference type="InterPro" id="IPR001098">
    <property type="entry name" value="DNA-dir_DNA_pol_A_palm_dom"/>
</dbReference>
<evidence type="ECO:0000256" key="8">
    <source>
        <dbReference type="SAM" id="MobiDB-lite"/>
    </source>
</evidence>